<evidence type="ECO:0000313" key="5">
    <source>
        <dbReference type="EMBL" id="EIT70496.1"/>
    </source>
</evidence>
<dbReference type="AlphaFoldDB" id="I8I3C5"/>
<evidence type="ECO:0000259" key="4">
    <source>
        <dbReference type="Pfam" id="PF13354"/>
    </source>
</evidence>
<dbReference type="InterPro" id="IPR012338">
    <property type="entry name" value="Beta-lactam/transpept-like"/>
</dbReference>
<dbReference type="RefSeq" id="WP_007183589.1">
    <property type="nucleotide sequence ID" value="NZ_AKGD01000001.1"/>
</dbReference>
<dbReference type="Gene3D" id="3.40.710.10">
    <property type="entry name" value="DD-peptidase/beta-lactamase superfamily"/>
    <property type="match status" value="1"/>
</dbReference>
<gene>
    <name evidence="5" type="ORF">WQQ_06330</name>
</gene>
<reference evidence="5 6" key="1">
    <citation type="journal article" date="2012" name="J. Bacteriol.">
        <title>Genome Sequence of n-Alkane-Degrading Hydrocarboniphaga effusa Strain AP103T (ATCC BAA-332T).</title>
        <authorList>
            <person name="Chang H.K."/>
            <person name="Zylstra G.J."/>
            <person name="Chae J.C."/>
        </authorList>
    </citation>
    <scope>NUCLEOTIDE SEQUENCE [LARGE SCALE GENOMIC DNA]</scope>
    <source>
        <strain evidence="5 6">AP103</strain>
    </source>
</reference>
<dbReference type="InterPro" id="IPR006311">
    <property type="entry name" value="TAT_signal"/>
</dbReference>
<dbReference type="InterPro" id="IPR000871">
    <property type="entry name" value="Beta-lactam_class-A"/>
</dbReference>
<sequence>MIATHSRSRTAFFSRRAAFSLSIAATLFAAPLPAASPEASALAPANIVPAMIKPPSAELDSMLMELSPKVDQSLQASLETCLAQLKLKDAVRSGHLAVSLVDITNTAAPTMAQVNGNQMFYAASLPKIAILLGAFEKAAAGKLKMDADTIAELQQMIRHSSNIAASDMLQKVGTDYLAAVLQSSRYRLYDSKLNGGLWVGKPYASGIATKRDPLHNLSHGATSFQVARFYYMLETGQLVSPEASKQMKAIMGEPAIHHKFVAGLQDLYPGAKLFRKSGTWKNFHADSAIVEHDGRRYIAVGLSDDARGGDWLKSLIVGLDSAVFDTAKKRNVALASPAL</sequence>
<dbReference type="InterPro" id="IPR045155">
    <property type="entry name" value="Beta-lactam_cat"/>
</dbReference>
<feature type="signal peptide" evidence="3">
    <location>
        <begin position="1"/>
        <end position="29"/>
    </location>
</feature>
<feature type="chain" id="PRO_5003713416" description="Penicillinase" evidence="3">
    <location>
        <begin position="30"/>
        <end position="339"/>
    </location>
</feature>
<dbReference type="EMBL" id="AKGD01000001">
    <property type="protein sequence ID" value="EIT70496.1"/>
    <property type="molecule type" value="Genomic_DNA"/>
</dbReference>
<dbReference type="PANTHER" id="PTHR35333">
    <property type="entry name" value="BETA-LACTAMASE"/>
    <property type="match status" value="1"/>
</dbReference>
<keyword evidence="6" id="KW-1185">Reference proteome</keyword>
<dbReference type="Proteomes" id="UP000003704">
    <property type="component" value="Unassembled WGS sequence"/>
</dbReference>
<comment type="caution">
    <text evidence="5">The sequence shown here is derived from an EMBL/GenBank/DDBJ whole genome shotgun (WGS) entry which is preliminary data.</text>
</comment>
<comment type="catalytic activity">
    <reaction evidence="1">
        <text>a beta-lactam + H2O = a substituted beta-amino acid</text>
        <dbReference type="Rhea" id="RHEA:20401"/>
        <dbReference type="ChEBI" id="CHEBI:15377"/>
        <dbReference type="ChEBI" id="CHEBI:35627"/>
        <dbReference type="ChEBI" id="CHEBI:140347"/>
        <dbReference type="EC" id="3.5.2.6"/>
    </reaction>
</comment>
<dbReference type="PROSITE" id="PS51318">
    <property type="entry name" value="TAT"/>
    <property type="match status" value="1"/>
</dbReference>
<evidence type="ECO:0000256" key="2">
    <source>
        <dbReference type="ARBA" id="ARBA00030171"/>
    </source>
</evidence>
<protein>
    <recommendedName>
        <fullName evidence="2">Penicillinase</fullName>
    </recommendedName>
</protein>
<dbReference type="PATRIC" id="fig|1172194.4.peg.606"/>
<dbReference type="GO" id="GO:0008800">
    <property type="term" value="F:beta-lactamase activity"/>
    <property type="evidence" value="ECO:0007669"/>
    <property type="project" value="UniProtKB-EC"/>
</dbReference>
<feature type="domain" description="Beta-lactamase class A catalytic" evidence="4">
    <location>
        <begin position="153"/>
        <end position="300"/>
    </location>
</feature>
<feature type="domain" description="Beta-lactamase class A catalytic" evidence="4">
    <location>
        <begin position="103"/>
        <end position="146"/>
    </location>
</feature>
<dbReference type="PANTHER" id="PTHR35333:SF4">
    <property type="entry name" value="SLR0121 PROTEIN"/>
    <property type="match status" value="1"/>
</dbReference>
<evidence type="ECO:0000256" key="1">
    <source>
        <dbReference type="ARBA" id="ARBA00001526"/>
    </source>
</evidence>
<proteinExistence type="predicted"/>
<name>I8I3C5_9GAMM</name>
<accession>I8I3C5</accession>
<evidence type="ECO:0000313" key="6">
    <source>
        <dbReference type="Proteomes" id="UP000003704"/>
    </source>
</evidence>
<evidence type="ECO:0000256" key="3">
    <source>
        <dbReference type="SAM" id="SignalP"/>
    </source>
</evidence>
<dbReference type="GO" id="GO:0046677">
    <property type="term" value="P:response to antibiotic"/>
    <property type="evidence" value="ECO:0007669"/>
    <property type="project" value="InterPro"/>
</dbReference>
<dbReference type="Pfam" id="PF13354">
    <property type="entry name" value="Beta-lactamase2"/>
    <property type="match status" value="2"/>
</dbReference>
<dbReference type="STRING" id="1172194.WQQ_06330"/>
<organism evidence="5 6">
    <name type="scientific">Hydrocarboniphaga effusa AP103</name>
    <dbReference type="NCBI Taxonomy" id="1172194"/>
    <lineage>
        <taxon>Bacteria</taxon>
        <taxon>Pseudomonadati</taxon>
        <taxon>Pseudomonadota</taxon>
        <taxon>Gammaproteobacteria</taxon>
        <taxon>Nevskiales</taxon>
        <taxon>Nevskiaceae</taxon>
        <taxon>Hydrocarboniphaga</taxon>
    </lineage>
</organism>
<dbReference type="SUPFAM" id="SSF56601">
    <property type="entry name" value="beta-lactamase/transpeptidase-like"/>
    <property type="match status" value="1"/>
</dbReference>
<dbReference type="GO" id="GO:0030655">
    <property type="term" value="P:beta-lactam antibiotic catabolic process"/>
    <property type="evidence" value="ECO:0007669"/>
    <property type="project" value="InterPro"/>
</dbReference>
<keyword evidence="3" id="KW-0732">Signal</keyword>